<accession>A0A371B3N6</accession>
<keyword evidence="4" id="KW-1185">Reference proteome</keyword>
<evidence type="ECO:0000313" key="3">
    <source>
        <dbReference type="EMBL" id="RDV02198.1"/>
    </source>
</evidence>
<feature type="chain" id="PRO_5016753262" evidence="1">
    <location>
        <begin position="20"/>
        <end position="260"/>
    </location>
</feature>
<dbReference type="EMBL" id="QRGO01000002">
    <property type="protein sequence ID" value="RDV02198.1"/>
    <property type="molecule type" value="Genomic_DNA"/>
</dbReference>
<feature type="signal peptide" evidence="1">
    <location>
        <begin position="1"/>
        <end position="19"/>
    </location>
</feature>
<dbReference type="Proteomes" id="UP000263993">
    <property type="component" value="Unassembled WGS sequence"/>
</dbReference>
<dbReference type="InterPro" id="IPR037126">
    <property type="entry name" value="PdaC/RsiV-like_sf"/>
</dbReference>
<organism evidence="3 4">
    <name type="scientific">Undibacter mobilis</name>
    <dbReference type="NCBI Taxonomy" id="2292256"/>
    <lineage>
        <taxon>Bacteria</taxon>
        <taxon>Pseudomonadati</taxon>
        <taxon>Pseudomonadota</taxon>
        <taxon>Alphaproteobacteria</taxon>
        <taxon>Hyphomicrobiales</taxon>
        <taxon>Nitrobacteraceae</taxon>
        <taxon>Undibacter</taxon>
    </lineage>
</organism>
<feature type="domain" description="DUF3298" evidence="2">
    <location>
        <begin position="149"/>
        <end position="231"/>
    </location>
</feature>
<proteinExistence type="predicted"/>
<keyword evidence="1" id="KW-0732">Signal</keyword>
<dbReference type="RefSeq" id="WP_115518320.1">
    <property type="nucleotide sequence ID" value="NZ_QRGO01000002.1"/>
</dbReference>
<name>A0A371B3N6_9BRAD</name>
<dbReference type="AlphaFoldDB" id="A0A371B3N6"/>
<dbReference type="InterPro" id="IPR021729">
    <property type="entry name" value="DUF3298"/>
</dbReference>
<evidence type="ECO:0000313" key="4">
    <source>
        <dbReference type="Proteomes" id="UP000263993"/>
    </source>
</evidence>
<comment type="caution">
    <text evidence="3">The sequence shown here is derived from an EMBL/GenBank/DDBJ whole genome shotgun (WGS) entry which is preliminary data.</text>
</comment>
<evidence type="ECO:0000259" key="2">
    <source>
        <dbReference type="Pfam" id="PF11738"/>
    </source>
</evidence>
<gene>
    <name evidence="3" type="ORF">DXH78_16540</name>
</gene>
<sequence>MRTHLALLGFLVFAGAAMAADEPKPVIATDDKTIEASVVIDPALKSYPALYDKLLASGKREYDKARAGAAAEFKSTPDLFGDGRKFFYRRTDKLRSAIGSYISVLRSDDTFEGGAHPNHVIDTLLWDMKAARFVNIKPFFKEMTDGGPTLERLARLIRAALAVEKKARDIEVANPDTDQWISAVKPKITDIGGIALAPSTEAGRSSGFVVYFSPYAVGPYAEGEFIVFIPYTAFQSALSPAGLALFGGTRPKSDEAFDER</sequence>
<dbReference type="Pfam" id="PF11738">
    <property type="entry name" value="DUF3298"/>
    <property type="match status" value="1"/>
</dbReference>
<dbReference type="OrthoDB" id="4760806at2"/>
<dbReference type="Gene3D" id="3.90.640.20">
    <property type="entry name" value="Heat-shock cognate protein, ATPase"/>
    <property type="match status" value="1"/>
</dbReference>
<protein>
    <submittedName>
        <fullName evidence="3">DUF3298 domain-containing protein</fullName>
    </submittedName>
</protein>
<reference evidence="4" key="1">
    <citation type="submission" date="2018-08" db="EMBL/GenBank/DDBJ databases">
        <authorList>
            <person name="Kim S.-J."/>
            <person name="Jung G.-Y."/>
        </authorList>
    </citation>
    <scope>NUCLEOTIDE SEQUENCE [LARGE SCALE GENOMIC DNA]</scope>
    <source>
        <strain evidence="4">GY_H</strain>
    </source>
</reference>
<evidence type="ECO:0000256" key="1">
    <source>
        <dbReference type="SAM" id="SignalP"/>
    </source>
</evidence>